<name>A0ABV6IC21_9BURK</name>
<keyword evidence="2" id="KW-1185">Reference proteome</keyword>
<reference evidence="1 2" key="1">
    <citation type="submission" date="2024-09" db="EMBL/GenBank/DDBJ databases">
        <authorList>
            <person name="Sun Q."/>
            <person name="Mori K."/>
        </authorList>
    </citation>
    <scope>NUCLEOTIDE SEQUENCE [LARGE SCALE GENOMIC DNA]</scope>
    <source>
        <strain evidence="1 2">CCM 8677</strain>
    </source>
</reference>
<evidence type="ECO:0000313" key="1">
    <source>
        <dbReference type="EMBL" id="MFC0349371.1"/>
    </source>
</evidence>
<sequence>MTQFYSVIDWSRPWLASILPAAENILAQEDWRVALNQAARSAGLLNHRDLPLQFIPQEDLPDGVAYESHISAAGKVPTRENLHDFFNALVWLSFPQIKRQLNALQAAQIETLGIGKSRGPARDAATIFDENAALLVLENSERGHRLLNCLREHQWQQAFIEHRDDFATVAQVWSFGHALMEKLVQPYKGITAHAWVVWVSPEFFKQDVSLQATQLDRQVSTQLQSHTLTTADYTPLPVLGVPGWWTGQDQEFYADEKVFRIKFRIKRTHPVHI</sequence>
<dbReference type="EMBL" id="JBHLXJ010000007">
    <property type="protein sequence ID" value="MFC0349371.1"/>
    <property type="molecule type" value="Genomic_DNA"/>
</dbReference>
<dbReference type="InterPro" id="IPR021390">
    <property type="entry name" value="DUF3025"/>
</dbReference>
<organism evidence="1 2">
    <name type="scientific">Undibacterium danionis</name>
    <dbReference type="NCBI Taxonomy" id="1812100"/>
    <lineage>
        <taxon>Bacteria</taxon>
        <taxon>Pseudomonadati</taxon>
        <taxon>Pseudomonadota</taxon>
        <taxon>Betaproteobacteria</taxon>
        <taxon>Burkholderiales</taxon>
        <taxon>Oxalobacteraceae</taxon>
        <taxon>Undibacterium</taxon>
    </lineage>
</organism>
<gene>
    <name evidence="1" type="ORF">ACFFJH_06100</name>
</gene>
<accession>A0ABV6IC21</accession>
<comment type="caution">
    <text evidence="1">The sequence shown here is derived from an EMBL/GenBank/DDBJ whole genome shotgun (WGS) entry which is preliminary data.</text>
</comment>
<proteinExistence type="predicted"/>
<dbReference type="Proteomes" id="UP001589844">
    <property type="component" value="Unassembled WGS sequence"/>
</dbReference>
<dbReference type="RefSeq" id="WP_390210957.1">
    <property type="nucleotide sequence ID" value="NZ_JBHLXJ010000007.1"/>
</dbReference>
<evidence type="ECO:0000313" key="2">
    <source>
        <dbReference type="Proteomes" id="UP001589844"/>
    </source>
</evidence>
<protein>
    <submittedName>
        <fullName evidence="1">DUF3025 domain-containing protein</fullName>
    </submittedName>
</protein>
<dbReference type="Pfam" id="PF11227">
    <property type="entry name" value="DUF3025"/>
    <property type="match status" value="1"/>
</dbReference>